<organism evidence="1 2">
    <name type="scientific">Macrolepiota fuliginosa MF-IS2</name>
    <dbReference type="NCBI Taxonomy" id="1400762"/>
    <lineage>
        <taxon>Eukaryota</taxon>
        <taxon>Fungi</taxon>
        <taxon>Dikarya</taxon>
        <taxon>Basidiomycota</taxon>
        <taxon>Agaricomycotina</taxon>
        <taxon>Agaricomycetes</taxon>
        <taxon>Agaricomycetidae</taxon>
        <taxon>Agaricales</taxon>
        <taxon>Agaricineae</taxon>
        <taxon>Agaricaceae</taxon>
        <taxon>Macrolepiota</taxon>
    </lineage>
</organism>
<dbReference type="Proteomes" id="UP000807342">
    <property type="component" value="Unassembled WGS sequence"/>
</dbReference>
<keyword evidence="2" id="KW-1185">Reference proteome</keyword>
<evidence type="ECO:0000313" key="1">
    <source>
        <dbReference type="EMBL" id="KAF9440121.1"/>
    </source>
</evidence>
<reference evidence="1" key="1">
    <citation type="submission" date="2020-11" db="EMBL/GenBank/DDBJ databases">
        <authorList>
            <consortium name="DOE Joint Genome Institute"/>
            <person name="Ahrendt S."/>
            <person name="Riley R."/>
            <person name="Andreopoulos W."/>
            <person name="Labutti K."/>
            <person name="Pangilinan J."/>
            <person name="Ruiz-Duenas F.J."/>
            <person name="Barrasa J.M."/>
            <person name="Sanchez-Garcia M."/>
            <person name="Camarero S."/>
            <person name="Miyauchi S."/>
            <person name="Serrano A."/>
            <person name="Linde D."/>
            <person name="Babiker R."/>
            <person name="Drula E."/>
            <person name="Ayuso-Fernandez I."/>
            <person name="Pacheco R."/>
            <person name="Padilla G."/>
            <person name="Ferreira P."/>
            <person name="Barriuso J."/>
            <person name="Kellner H."/>
            <person name="Castanera R."/>
            <person name="Alfaro M."/>
            <person name="Ramirez L."/>
            <person name="Pisabarro A.G."/>
            <person name="Kuo A."/>
            <person name="Tritt A."/>
            <person name="Lipzen A."/>
            <person name="He G."/>
            <person name="Yan M."/>
            <person name="Ng V."/>
            <person name="Cullen D."/>
            <person name="Martin F."/>
            <person name="Rosso M.-N."/>
            <person name="Henrissat B."/>
            <person name="Hibbett D."/>
            <person name="Martinez A.T."/>
            <person name="Grigoriev I.V."/>
        </authorList>
    </citation>
    <scope>NUCLEOTIDE SEQUENCE</scope>
    <source>
        <strain evidence="1">MF-IS2</strain>
    </source>
</reference>
<comment type="caution">
    <text evidence="1">The sequence shown here is derived from an EMBL/GenBank/DDBJ whole genome shotgun (WGS) entry which is preliminary data.</text>
</comment>
<dbReference type="EMBL" id="MU152832">
    <property type="protein sequence ID" value="KAF9440121.1"/>
    <property type="molecule type" value="Genomic_DNA"/>
</dbReference>
<name>A0A9P6BUJ2_9AGAR</name>
<evidence type="ECO:0000313" key="2">
    <source>
        <dbReference type="Proteomes" id="UP000807342"/>
    </source>
</evidence>
<protein>
    <submittedName>
        <fullName evidence="1">Uncharacterized protein</fullName>
    </submittedName>
</protein>
<dbReference type="AlphaFoldDB" id="A0A9P6BUJ2"/>
<proteinExistence type="predicted"/>
<gene>
    <name evidence="1" type="ORF">P691DRAFT_780146</name>
</gene>
<sequence length="148" mass="16334">MWGVRTGYVQLDPHRLFQSGMPKRLVTDIPPLRHPTYTTFRLPNCRSENTPALNTPPIPLSGVYEPTPLVIFLPVLIINENYIIMGLGMNAGSDAWEEEDWAMNGQHGRVAHNASLNYLCQNSKGTGSAGLKWNGESVPQSSLQSSLS</sequence>
<accession>A0A9P6BUJ2</accession>